<reference evidence="1 2" key="1">
    <citation type="journal article" date="2011" name="EMBO J.">
        <title>Structural diversity of bacterial flagellar motors.</title>
        <authorList>
            <person name="Chen S."/>
            <person name="Beeby M."/>
            <person name="Murphy G.E."/>
            <person name="Leadbetter J.R."/>
            <person name="Hendrixson D.R."/>
            <person name="Briegel A."/>
            <person name="Li Z."/>
            <person name="Shi J."/>
            <person name="Tocheva E.I."/>
            <person name="Muller A."/>
            <person name="Dobro M.J."/>
            <person name="Jensen G.J."/>
        </authorList>
    </citation>
    <scope>NUCLEOTIDE SEQUENCE [LARGE SCALE GENOMIC DNA]</scope>
    <source>
        <strain evidence="1 2">DSM 6540</strain>
    </source>
</reference>
<evidence type="ECO:0000313" key="1">
    <source>
        <dbReference type="EMBL" id="EGO64087.1"/>
    </source>
</evidence>
<accession>F7NIM3</accession>
<gene>
    <name evidence="1" type="ORF">ALO_09629</name>
</gene>
<organism evidence="1 2">
    <name type="scientific">Acetonema longum DSM 6540</name>
    <dbReference type="NCBI Taxonomy" id="1009370"/>
    <lineage>
        <taxon>Bacteria</taxon>
        <taxon>Bacillati</taxon>
        <taxon>Bacillota</taxon>
        <taxon>Negativicutes</taxon>
        <taxon>Acetonemataceae</taxon>
        <taxon>Acetonema</taxon>
    </lineage>
</organism>
<sequence length="514" mass="60165">MKNVYDKVSYFFSHELGGNLVITQEWVEGFLRQKAWQGSTDKELSEIWDQLQLLIQYLAVTEHETLEEISGPEYSIFIEWAGHATSFKITLQSVRRIFGVLEEFFQYLIGRRLLHTAEDLQLAAKEIAGGKRLRLLKHHLDDDELERLKHEWTHSLGPRTAMMLDDEASIFADIVERLMNKLAGYFQKNVFDEDFHRALFLYVGPANTIPSPHQENFEEFWMGFWDYFLFDYHLIADDRSPVDHFCQSQEKLSGEERAVLRDLVQAEFSVFYINKIVNQDWVECVNLFTDEVFEMPYPAVDNKMMKRLLFFGHIFSHGTIMANYVASVDISPNLRRRIKQEISRQREIFTVQQPDASWKEFFRRHSIAVRHTMHVLTTVSTVNVTPLHARQQYPSVEKKREPQPAVVEVLQRMMPKYGFSLHDIRLAEKMWSDYCQRRETQVRKPAVWAAAVVYTFSLLNSLFNASMEELAQDAGISTSGIYASRGKIEDILELDVHDARYLNEEGFLLLLYMS</sequence>
<name>F7NIM3_9FIRM</name>
<dbReference type="EMBL" id="AFGF01000078">
    <property type="protein sequence ID" value="EGO64087.1"/>
    <property type="molecule type" value="Genomic_DNA"/>
</dbReference>
<keyword evidence="2" id="KW-1185">Reference proteome</keyword>
<comment type="caution">
    <text evidence="1">The sequence shown here is derived from an EMBL/GenBank/DDBJ whole genome shotgun (WGS) entry which is preliminary data.</text>
</comment>
<dbReference type="RefSeq" id="WP_004095153.1">
    <property type="nucleotide sequence ID" value="NZ_AFGF01000078.1"/>
</dbReference>
<protein>
    <submittedName>
        <fullName evidence="1">Uncharacterized protein</fullName>
    </submittedName>
</protein>
<dbReference type="STRING" id="1009370.ALO_09629"/>
<dbReference type="AlphaFoldDB" id="F7NIM3"/>
<evidence type="ECO:0000313" key="2">
    <source>
        <dbReference type="Proteomes" id="UP000003240"/>
    </source>
</evidence>
<proteinExistence type="predicted"/>
<dbReference type="Proteomes" id="UP000003240">
    <property type="component" value="Unassembled WGS sequence"/>
</dbReference>
<dbReference type="eggNOG" id="ENOG502Z9R4">
    <property type="taxonomic scope" value="Bacteria"/>
</dbReference>
<dbReference type="OrthoDB" id="2375094at2"/>